<evidence type="ECO:0000313" key="1">
    <source>
        <dbReference type="EMBL" id="JAC86247.1"/>
    </source>
</evidence>
<dbReference type="Gene3D" id="3.60.10.10">
    <property type="entry name" value="Endonuclease/exonuclease/phosphatase"/>
    <property type="match status" value="1"/>
</dbReference>
<name>A0A069DRH7_9HEMI</name>
<protein>
    <submittedName>
        <fullName evidence="1">Putative rtex-1 dt</fullName>
    </submittedName>
</protein>
<dbReference type="EMBL" id="GBGD01002642">
    <property type="protein sequence ID" value="JAC86247.1"/>
    <property type="molecule type" value="mRNA"/>
</dbReference>
<feature type="non-terminal residue" evidence="1">
    <location>
        <position position="251"/>
    </location>
</feature>
<feature type="non-terminal residue" evidence="1">
    <location>
        <position position="1"/>
    </location>
</feature>
<organism evidence="1">
    <name type="scientific">Panstrongylus megistus</name>
    <dbReference type="NCBI Taxonomy" id="65343"/>
    <lineage>
        <taxon>Eukaryota</taxon>
        <taxon>Metazoa</taxon>
        <taxon>Ecdysozoa</taxon>
        <taxon>Arthropoda</taxon>
        <taxon>Hexapoda</taxon>
        <taxon>Insecta</taxon>
        <taxon>Pterygota</taxon>
        <taxon>Neoptera</taxon>
        <taxon>Paraneoptera</taxon>
        <taxon>Hemiptera</taxon>
        <taxon>Heteroptera</taxon>
        <taxon>Panheteroptera</taxon>
        <taxon>Cimicomorpha</taxon>
        <taxon>Reduviidae</taxon>
        <taxon>Triatominae</taxon>
        <taxon>Panstrongylus</taxon>
    </lineage>
</organism>
<accession>A0A069DRH7</accession>
<proteinExistence type="evidence at transcript level"/>
<dbReference type="AlphaFoldDB" id="A0A069DRH7"/>
<dbReference type="SUPFAM" id="SSF56219">
    <property type="entry name" value="DNase I-like"/>
    <property type="match status" value="1"/>
</dbReference>
<reference evidence="1" key="1">
    <citation type="journal article" date="2015" name="J. Med. Entomol.">
        <title>A Deep Insight Into the Sialotranscriptome of the Chagas Disease Vector, Panstrongylus megistus (Hemiptera: Heteroptera).</title>
        <authorList>
            <person name="Ribeiro J.M."/>
            <person name="Schwarz A."/>
            <person name="Francischetti I.M."/>
        </authorList>
    </citation>
    <scope>NUCLEOTIDE SEQUENCE</scope>
    <source>
        <tissue evidence="1">Salivary glands</tissue>
    </source>
</reference>
<sequence>NVRIGLLQELNPEILNDCNNFDYVRNSKDVIVNLRGKKFIELCNELGLIVLNGRSRGDREGHLTFVGARGSSVIDFCCGSIQILPLLDDFSVKSETFSDHLPIVFSILTAELKERIFPLLPQFKWNSKYRTRYRELLITKAEQFSSQKHDIQAAIQWFIECINMATFWHKPQANSQQLFRNPWYDWQCFRARKKSLALLNLYRKTNSHFVKKAYTEANFNYKQLIVNKKTLFYEEMVQRFKMVKYSKDFWD</sequence>
<dbReference type="InterPro" id="IPR036691">
    <property type="entry name" value="Endo/exonu/phosph_ase_sf"/>
</dbReference>